<feature type="compositionally biased region" description="Basic and acidic residues" evidence="1">
    <location>
        <begin position="191"/>
        <end position="240"/>
    </location>
</feature>
<evidence type="ECO:0008006" key="8">
    <source>
        <dbReference type="Google" id="ProtNLM"/>
    </source>
</evidence>
<evidence type="ECO:0000313" key="7">
    <source>
        <dbReference type="Proteomes" id="UP001283361"/>
    </source>
</evidence>
<feature type="region of interest" description="Disordered" evidence="1">
    <location>
        <begin position="1"/>
        <end position="33"/>
    </location>
</feature>
<dbReference type="GO" id="GO:0035869">
    <property type="term" value="C:ciliary transition zone"/>
    <property type="evidence" value="ECO:0007669"/>
    <property type="project" value="TreeGrafter"/>
</dbReference>
<gene>
    <name evidence="6" type="ORF">RRG08_046316</name>
</gene>
<keyword evidence="7" id="KW-1185">Reference proteome</keyword>
<feature type="region of interest" description="Disordered" evidence="1">
    <location>
        <begin position="62"/>
        <end position="240"/>
    </location>
</feature>
<evidence type="ECO:0000259" key="3">
    <source>
        <dbReference type="Pfam" id="PF17661"/>
    </source>
</evidence>
<feature type="compositionally biased region" description="Basic and acidic residues" evidence="1">
    <location>
        <begin position="692"/>
        <end position="702"/>
    </location>
</feature>
<dbReference type="Pfam" id="PF17661">
    <property type="entry name" value="DUF5523"/>
    <property type="match status" value="1"/>
</dbReference>
<dbReference type="Pfam" id="PF24652">
    <property type="entry name" value="CEP76_C"/>
    <property type="match status" value="1"/>
</dbReference>
<dbReference type="PANTHER" id="PTHR20837:SF0">
    <property type="entry name" value="COILED-COIL AND C2 DOMAIN-CONTAINING PROTEIN 2A"/>
    <property type="match status" value="1"/>
</dbReference>
<feature type="domain" description="CC2D2A N-terminal C2" evidence="2">
    <location>
        <begin position="784"/>
        <end position="957"/>
    </location>
</feature>
<dbReference type="Proteomes" id="UP001283361">
    <property type="component" value="Unassembled WGS sequence"/>
</dbReference>
<dbReference type="Pfam" id="PF24656">
    <property type="entry name" value="CEPT76_peptidase"/>
    <property type="match status" value="1"/>
</dbReference>
<feature type="compositionally biased region" description="Polar residues" evidence="1">
    <location>
        <begin position="793"/>
        <end position="808"/>
    </location>
</feature>
<dbReference type="GO" id="GO:1905515">
    <property type="term" value="P:non-motile cilium assembly"/>
    <property type="evidence" value="ECO:0007669"/>
    <property type="project" value="TreeGrafter"/>
</dbReference>
<comment type="caution">
    <text evidence="6">The sequence shown here is derived from an EMBL/GenBank/DDBJ whole genome shotgun (WGS) entry which is preliminary data.</text>
</comment>
<feature type="compositionally biased region" description="Basic and acidic residues" evidence="1">
    <location>
        <begin position="84"/>
        <end position="106"/>
    </location>
</feature>
<feature type="compositionally biased region" description="Basic and acidic residues" evidence="1">
    <location>
        <begin position="11"/>
        <end position="20"/>
    </location>
</feature>
<dbReference type="Pfam" id="PF15625">
    <property type="entry name" value="CC2D2AN-C2"/>
    <property type="match status" value="1"/>
</dbReference>
<feature type="compositionally biased region" description="Basic and acidic residues" evidence="1">
    <location>
        <begin position="113"/>
        <end position="123"/>
    </location>
</feature>
<dbReference type="InterPro" id="IPR056290">
    <property type="entry name" value="CEPT76/DRC7_peptidase-like_dom"/>
</dbReference>
<evidence type="ECO:0000256" key="1">
    <source>
        <dbReference type="SAM" id="MobiDB-lite"/>
    </source>
</evidence>
<evidence type="ECO:0000259" key="2">
    <source>
        <dbReference type="Pfam" id="PF15625"/>
    </source>
</evidence>
<reference evidence="6" key="1">
    <citation type="journal article" date="2023" name="G3 (Bethesda)">
        <title>A reference genome for the long-term kleptoplast-retaining sea slug Elysia crispata morphotype clarki.</title>
        <authorList>
            <person name="Eastman K.E."/>
            <person name="Pendleton A.L."/>
            <person name="Shaikh M.A."/>
            <person name="Suttiyut T."/>
            <person name="Ogas R."/>
            <person name="Tomko P."/>
            <person name="Gavelis G."/>
            <person name="Widhalm J.R."/>
            <person name="Wisecaver J.H."/>
        </authorList>
    </citation>
    <scope>NUCLEOTIDE SEQUENCE</scope>
    <source>
        <strain evidence="6">ECLA1</strain>
    </source>
</reference>
<feature type="compositionally biased region" description="Basic and acidic residues" evidence="1">
    <location>
        <begin position="331"/>
        <end position="342"/>
    </location>
</feature>
<evidence type="ECO:0000259" key="5">
    <source>
        <dbReference type="Pfam" id="PF24656"/>
    </source>
</evidence>
<feature type="compositionally biased region" description="Low complexity" evidence="1">
    <location>
        <begin position="712"/>
        <end position="721"/>
    </location>
</feature>
<feature type="region of interest" description="Disordered" evidence="1">
    <location>
        <begin position="265"/>
        <end position="345"/>
    </location>
</feature>
<feature type="region of interest" description="Disordered" evidence="1">
    <location>
        <begin position="692"/>
        <end position="762"/>
    </location>
</feature>
<protein>
    <recommendedName>
        <fullName evidence="8">C2 domain-containing protein</fullName>
    </recommendedName>
</protein>
<feature type="compositionally biased region" description="Basic residues" evidence="1">
    <location>
        <begin position="1"/>
        <end position="10"/>
    </location>
</feature>
<organism evidence="6 7">
    <name type="scientific">Elysia crispata</name>
    <name type="common">lettuce slug</name>
    <dbReference type="NCBI Taxonomy" id="231223"/>
    <lineage>
        <taxon>Eukaryota</taxon>
        <taxon>Metazoa</taxon>
        <taxon>Spiralia</taxon>
        <taxon>Lophotrochozoa</taxon>
        <taxon>Mollusca</taxon>
        <taxon>Gastropoda</taxon>
        <taxon>Heterobranchia</taxon>
        <taxon>Euthyneura</taxon>
        <taxon>Panpulmonata</taxon>
        <taxon>Sacoglossa</taxon>
        <taxon>Placobranchoidea</taxon>
        <taxon>Plakobranchidae</taxon>
        <taxon>Elysia</taxon>
    </lineage>
</organism>
<proteinExistence type="predicted"/>
<dbReference type="PANTHER" id="PTHR20837">
    <property type="entry name" value="CENTROSOMAL PROTEIN-RELATED"/>
    <property type="match status" value="1"/>
</dbReference>
<evidence type="ECO:0000259" key="4">
    <source>
        <dbReference type="Pfam" id="PF24652"/>
    </source>
</evidence>
<feature type="region of interest" description="Disordered" evidence="1">
    <location>
        <begin position="780"/>
        <end position="811"/>
    </location>
</feature>
<dbReference type="InterPro" id="IPR052434">
    <property type="entry name" value="Tectonic-like_complex_comp"/>
</dbReference>
<dbReference type="InterPro" id="IPR028928">
    <property type="entry name" value="CC2D2AN-C2"/>
</dbReference>
<evidence type="ECO:0000313" key="6">
    <source>
        <dbReference type="EMBL" id="KAK3781012.1"/>
    </source>
</evidence>
<dbReference type="InterPro" id="IPR041510">
    <property type="entry name" value="DUF5523"/>
</dbReference>
<feature type="compositionally biased region" description="Pro residues" evidence="1">
    <location>
        <begin position="160"/>
        <end position="172"/>
    </location>
</feature>
<dbReference type="GO" id="GO:1904491">
    <property type="term" value="P:protein localization to ciliary transition zone"/>
    <property type="evidence" value="ECO:0007669"/>
    <property type="project" value="TreeGrafter"/>
</dbReference>
<dbReference type="EMBL" id="JAWDGP010002673">
    <property type="protein sequence ID" value="KAK3781012.1"/>
    <property type="molecule type" value="Genomic_DNA"/>
</dbReference>
<dbReference type="InterPro" id="IPR056288">
    <property type="entry name" value="CEP76_C"/>
</dbReference>
<feature type="domain" description="Centrosomal protein of 76 kDa C-terminal" evidence="4">
    <location>
        <begin position="1647"/>
        <end position="1766"/>
    </location>
</feature>
<feature type="compositionally biased region" description="Acidic residues" evidence="1">
    <location>
        <begin position="730"/>
        <end position="743"/>
    </location>
</feature>
<feature type="domain" description="CEP76/DRC7 peptidase-like" evidence="5">
    <location>
        <begin position="1498"/>
        <end position="1614"/>
    </location>
</feature>
<sequence length="1772" mass="203798">MAEKRKRRHSKEQLLEDKEQAAGISNPTLDEDTETYYQAFSQSQTEGESSVAEMIEENERAQVLKGELKSRHRRRRRELSKLTTPKDDVTGELKTVKLDSRKKLEETEQEADELAKALEDARVAADTSLQATGAADVESALPSPTRDKEVEQEEKETVPLSPPHSPAPPKTPEPAEAVAEDTAPPPILERTTSKDEGEITDRRRSTMRERMKSRLAKAKEEAETEIEKQERDERKRTLKGKKEITFAEMDDLEIAKLEERTERMRKRRMERTKQQEAMSYMPTLEQSYDFFTREWEEEPEEAEVPKKGDEEEEEEEKEEKPEAEEQETEEERAAKEKSKGEEAALLVDDQEYTEQSYGPVAIRKAYMDDAAVTYSAEQRMLFHPSSVRASPAEKVEGESEPRFLEDEGFYVGVKPFVADKNRSRMEDRILKESQTVKEAANWFGEDGQLIVLPDPLREAPTRPTLVDDTDMHAIDTVFYKAIMREFDSRYIDGAVDGGGFYQLDVDVNSISFSHHHLFSREHVLAHKLTLLQSEHVSRAKRNMDGFLTEKLSALKNSALLLHDYIASHKGEMSVVDRDNYERRLRDYKSEISQTRFLRDKEEQTNRTLLKSIIHTWRELKTLREQQNFVNTPVKLQIRKEDTNKEEDLAQWKLEMEEETFEEKEKFEEEFMRKEAVYKDQLEKYNKQAIEKEEAQKRISDRNRQKKRRGSKSSKGSKASKNSQERQRAEAEDDIEDESFEEENAKDQAIIDAEPLPKPEPPEALDERALKDQIKAKFMAQKRRPGEPKLFPELSNSATVSPSSQCTRAEQQRREDVSKAKLYVKILFNGKEVSRTGPRPLSQDFNVNFGEIYNLKIVEWPESIKYEIYETAGFGSGRLLAELYAPIPESSVTSQSVALENVEFSSYEKIQFTHDGVGSGVAFKFEGHVPDLVTLMTSGTLNSSVAWAVGDDGLPLVPTEKFGAGYKAATQMKRLDPFAAIGASGVSNLEKLLEWFKQSRLDPNDPNNKDIVYMLSGGDQTLLAPREYFRLEPLQQEFDLATVEEIEKNLRYKIITLRDQENPIFKGYQMVPCLEREIPKDALKEYEKKQREETQMPHVKGDLEHHRAQVNLYLQKIKERVTAQYRFASHQKTLQDVVNEDTVPNITMIATSLLRLSEPRRPLRPVRKERKKVTAQALDGKEVKILINIIRASYIPVRKAVRSEVIEKGKSSKGVATASNRHHSDYLIPSSSAARDVDGTPIGETYDDLVCPFVEVMFQRSRVRTRQGEGPNPSFNEELELVLKVPNDDYSPSSLQAIEDIIFINLFDEVTVDVLEDNRERETNIHQRIEKKWLGSINIPFSTVYFNNKIDGTFRINTPPFLLGYTYDMLQAQPGASEVETTIGRGSSYLSMFVTIEPSLSLPEPFKEKLATTEEEELIERADAWQAELEKQFPKRTYKTTVMDTMGKNVFVTRYFRSIKPPPEVEACTDPQKAMETAARYVSMIPFVADTALFPGQCDIWSTCNQFMKMLCGDEEEHAVLLTNYFLAMGKTAYLMLGNAIPEGQTAYVLTCDADKYHLWNARTGESYSVHDNYCPIQSIGCLINAENIWANIQEYEKPSQMDFNLTNTSCWLTFYNKAYLNKGLASVQPAELFYHRKDKKFDSMVLELQERIEQMLKNKIMEWRSRYITRWNRHCTQIMRKLLPLLEEIHGKQIEQSHLRDLEESFKSYKVSGFPLNLPFTDMTSITEAVFSTGVHAKETSDVEFALAVYVHGYTNNVMSVWVYVASLIRLR</sequence>
<feature type="domain" description="DUF5523" evidence="3">
    <location>
        <begin position="229"/>
        <end position="479"/>
    </location>
</feature>
<feature type="compositionally biased region" description="Acidic residues" evidence="1">
    <location>
        <begin position="310"/>
        <end position="330"/>
    </location>
</feature>
<name>A0AAE1A4U2_9GAST</name>
<accession>A0AAE1A4U2</accession>